<accession>A0AAV1QTA5</accession>
<comment type="subcellular location">
    <subcellularLocation>
        <location evidence="1">Secreted</location>
        <location evidence="1">Cell wall</location>
    </subcellularLocation>
</comment>
<keyword evidence="2" id="KW-0134">Cell wall</keyword>
<organism evidence="3 4">
    <name type="scientific">Dovyalis caffra</name>
    <dbReference type="NCBI Taxonomy" id="77055"/>
    <lineage>
        <taxon>Eukaryota</taxon>
        <taxon>Viridiplantae</taxon>
        <taxon>Streptophyta</taxon>
        <taxon>Embryophyta</taxon>
        <taxon>Tracheophyta</taxon>
        <taxon>Spermatophyta</taxon>
        <taxon>Magnoliopsida</taxon>
        <taxon>eudicotyledons</taxon>
        <taxon>Gunneridae</taxon>
        <taxon>Pentapetalae</taxon>
        <taxon>rosids</taxon>
        <taxon>fabids</taxon>
        <taxon>Malpighiales</taxon>
        <taxon>Salicaceae</taxon>
        <taxon>Flacourtieae</taxon>
        <taxon>Dovyalis</taxon>
    </lineage>
</organism>
<dbReference type="AlphaFoldDB" id="A0AAV1QTA5"/>
<dbReference type="InterPro" id="IPR011050">
    <property type="entry name" value="Pectin_lyase_fold/virulence"/>
</dbReference>
<reference evidence="3 4" key="1">
    <citation type="submission" date="2024-01" db="EMBL/GenBank/DDBJ databases">
        <authorList>
            <person name="Waweru B."/>
        </authorList>
    </citation>
    <scope>NUCLEOTIDE SEQUENCE [LARGE SCALE GENOMIC DNA]</scope>
</reference>
<keyword evidence="4" id="KW-1185">Reference proteome</keyword>
<sequence>MMGLRNNAILLRIDGTLVAPSKYGVIGNAKNCLIFEQVNGVTISGGTLDGQGAGLWSCKNSGKDCPNGATDGTFASHGNKSFSTLVLLIKRFNHPYIWILKTVNEKDCHNMLIEEEDGLSKIVCGCSSSWRDENFDYPSQHVGVLGGALYLCCLIDTYKWDHLESDMQRMEMDASEAVHYSTGDHKTIPNLTGRMLSVGG</sequence>
<keyword evidence="2" id="KW-0964">Secreted</keyword>
<evidence type="ECO:0000256" key="2">
    <source>
        <dbReference type="ARBA" id="ARBA00022512"/>
    </source>
</evidence>
<evidence type="ECO:0000313" key="4">
    <source>
        <dbReference type="Proteomes" id="UP001314170"/>
    </source>
</evidence>
<gene>
    <name evidence="3" type="ORF">DCAF_LOCUS2663</name>
</gene>
<comment type="caution">
    <text evidence="3">The sequence shown here is derived from an EMBL/GenBank/DDBJ whole genome shotgun (WGS) entry which is preliminary data.</text>
</comment>
<dbReference type="Proteomes" id="UP001314170">
    <property type="component" value="Unassembled WGS sequence"/>
</dbReference>
<proteinExistence type="predicted"/>
<dbReference type="EMBL" id="CAWUPB010000816">
    <property type="protein sequence ID" value="CAK7324992.1"/>
    <property type="molecule type" value="Genomic_DNA"/>
</dbReference>
<name>A0AAV1QTA5_9ROSI</name>
<dbReference type="SUPFAM" id="SSF51126">
    <property type="entry name" value="Pectin lyase-like"/>
    <property type="match status" value="1"/>
</dbReference>
<dbReference type="InterPro" id="IPR012334">
    <property type="entry name" value="Pectin_lyas_fold"/>
</dbReference>
<protein>
    <submittedName>
        <fullName evidence="3">Uncharacterized protein</fullName>
    </submittedName>
</protein>
<evidence type="ECO:0000313" key="3">
    <source>
        <dbReference type="EMBL" id="CAK7324992.1"/>
    </source>
</evidence>
<evidence type="ECO:0000256" key="1">
    <source>
        <dbReference type="ARBA" id="ARBA00004191"/>
    </source>
</evidence>
<dbReference type="Gene3D" id="2.160.20.10">
    <property type="entry name" value="Single-stranded right-handed beta-helix, Pectin lyase-like"/>
    <property type="match status" value="1"/>
</dbReference>